<evidence type="ECO:0000259" key="3">
    <source>
        <dbReference type="Pfam" id="PF25917"/>
    </source>
</evidence>
<sequence>MNIFRSEAIEHHNDTEYGDIILPTSFSLSVCATVTLFIMLSLTVFIYYGSYTRKAHLTGIVMPSSGLVKIIPQYAGYVTQLTVSEGEHVTAGTQLYHISGEHYNGNGTGTLATMSISLKTQSIMLASQQSFESRDNSQQQEAIRQRMVSLEPQIRSAEQRLQLAERQAELAISVMERYKKLAGTHYVSDIEFQQKQIDVSAAQQNVEDQRQGLLQLHTAMDTAKDELNHLIVQGKSRKAELDRQLQVLKQQQDELAGQEKFTLRAPVSGTIAAVLIKQGQSVKASEPVMTLIPDNAHLQIELYATSQKAGFIRPGQRVSLKFSAFPYQKFGIQYGTIREISHTTLAPSDLLPVSPVTWKENEGHYRVIVEPENTFIFAYGKKEPLRPGMTLEGDVNLDTRHLWEWLTEPLWSMKGNL</sequence>
<comment type="similarity">
    <text evidence="2">Belongs to the membrane fusion protein (MFP) (TC 8.A.1) family.</text>
</comment>
<evidence type="ECO:0000313" key="6">
    <source>
        <dbReference type="Proteomes" id="UP000309889"/>
    </source>
</evidence>
<dbReference type="PANTHER" id="PTHR30386:SF28">
    <property type="entry name" value="EXPORTED PROTEIN"/>
    <property type="match status" value="1"/>
</dbReference>
<dbReference type="Gene3D" id="2.40.50.100">
    <property type="match status" value="1"/>
</dbReference>
<dbReference type="PRINTS" id="PR01490">
    <property type="entry name" value="RTXTOXIND"/>
</dbReference>
<reference evidence="6" key="1">
    <citation type="submission" date="2018-02" db="EMBL/GenBank/DDBJ databases">
        <authorList>
            <person name="Cea G.-C."/>
            <person name="William W."/>
        </authorList>
    </citation>
    <scope>NUCLEOTIDE SEQUENCE [LARGE SCALE GENOMIC DNA]</scope>
    <source>
        <strain evidence="6">ECOR 3</strain>
        <plasmid evidence="6">rcs85_pi</plasmid>
    </source>
</reference>
<dbReference type="AlphaFoldDB" id="A0A1A9NUT5"/>
<dbReference type="PANTHER" id="PTHR30386">
    <property type="entry name" value="MEMBRANE FUSION SUBUNIT OF EMRAB-TOLC MULTIDRUG EFFLUX PUMP"/>
    <property type="match status" value="1"/>
</dbReference>
<evidence type="ECO:0000259" key="4">
    <source>
        <dbReference type="Pfam" id="PF26002"/>
    </source>
</evidence>
<evidence type="ECO:0000256" key="2">
    <source>
        <dbReference type="ARBA" id="ARBA00009477"/>
    </source>
</evidence>
<comment type="subcellular location">
    <subcellularLocation>
        <location evidence="1">Membrane</location>
    </subcellularLocation>
</comment>
<accession>A0A1A9NUT5</accession>
<evidence type="ECO:0000313" key="5">
    <source>
        <dbReference type="EMBL" id="SPE08473.1"/>
    </source>
</evidence>
<gene>
    <name evidence="5" type="primary">mcpD</name>
    <name evidence="5" type="ORF">RCS85_PI0061</name>
</gene>
<feature type="domain" description="Multidrug resistance protein MdtA-like barrel-sandwich hybrid" evidence="3">
    <location>
        <begin position="68"/>
        <end position="287"/>
    </location>
</feature>
<dbReference type="Proteomes" id="UP000309889">
    <property type="component" value="Plasmid RCS85_pI"/>
</dbReference>
<dbReference type="Pfam" id="PF26002">
    <property type="entry name" value="Beta-barrel_AprE"/>
    <property type="match status" value="1"/>
</dbReference>
<dbReference type="EMBL" id="LT985321">
    <property type="protein sequence ID" value="SPE08473.1"/>
    <property type="molecule type" value="Genomic_DNA"/>
</dbReference>
<dbReference type="InterPro" id="IPR050739">
    <property type="entry name" value="MFP"/>
</dbReference>
<dbReference type="InterPro" id="IPR058625">
    <property type="entry name" value="MdtA-like_BSH"/>
</dbReference>
<name>A0A1A9NUT5_ECOLX</name>
<dbReference type="Pfam" id="PF25917">
    <property type="entry name" value="BSH_RND"/>
    <property type="match status" value="1"/>
</dbReference>
<dbReference type="RefSeq" id="WP_001685252.1">
    <property type="nucleotide sequence ID" value="NZ_AP022066.1"/>
</dbReference>
<feature type="domain" description="AprE-like beta-barrel" evidence="4">
    <location>
        <begin position="299"/>
        <end position="395"/>
    </location>
</feature>
<keyword evidence="5" id="KW-0614">Plasmid</keyword>
<geneLocation type="plasmid" evidence="6">
    <name>rcs85_pi</name>
</geneLocation>
<organism evidence="5 6">
    <name type="scientific">Escherichia coli</name>
    <dbReference type="NCBI Taxonomy" id="562"/>
    <lineage>
        <taxon>Bacteria</taxon>
        <taxon>Pseudomonadati</taxon>
        <taxon>Pseudomonadota</taxon>
        <taxon>Gammaproteobacteria</taxon>
        <taxon>Enterobacterales</taxon>
        <taxon>Enterobacteriaceae</taxon>
        <taxon>Escherichia</taxon>
    </lineage>
</organism>
<dbReference type="SUPFAM" id="SSF111369">
    <property type="entry name" value="HlyD-like secretion proteins"/>
    <property type="match status" value="1"/>
</dbReference>
<protein>
    <submittedName>
        <fullName evidence="5">Microcin HlyD secretion family protein</fullName>
    </submittedName>
</protein>
<proteinExistence type="inferred from homology"/>
<dbReference type="InterPro" id="IPR058982">
    <property type="entry name" value="Beta-barrel_AprE"/>
</dbReference>
<evidence type="ECO:0000256" key="1">
    <source>
        <dbReference type="ARBA" id="ARBA00004370"/>
    </source>
</evidence>